<name>A0AAD2G081_9STRA</name>
<organism evidence="2 3">
    <name type="scientific">Cylindrotheca closterium</name>
    <dbReference type="NCBI Taxonomy" id="2856"/>
    <lineage>
        <taxon>Eukaryota</taxon>
        <taxon>Sar</taxon>
        <taxon>Stramenopiles</taxon>
        <taxon>Ochrophyta</taxon>
        <taxon>Bacillariophyta</taxon>
        <taxon>Bacillariophyceae</taxon>
        <taxon>Bacillariophycidae</taxon>
        <taxon>Bacillariales</taxon>
        <taxon>Bacillariaceae</taxon>
        <taxon>Cylindrotheca</taxon>
    </lineage>
</organism>
<evidence type="ECO:0000313" key="3">
    <source>
        <dbReference type="Proteomes" id="UP001295423"/>
    </source>
</evidence>
<dbReference type="EMBL" id="CAKOGP040001980">
    <property type="protein sequence ID" value="CAJ1959008.1"/>
    <property type="molecule type" value="Genomic_DNA"/>
</dbReference>
<dbReference type="Proteomes" id="UP001295423">
    <property type="component" value="Unassembled WGS sequence"/>
</dbReference>
<evidence type="ECO:0000313" key="2">
    <source>
        <dbReference type="EMBL" id="CAJ1959008.1"/>
    </source>
</evidence>
<feature type="region of interest" description="Disordered" evidence="1">
    <location>
        <begin position="383"/>
        <end position="440"/>
    </location>
</feature>
<proteinExistence type="predicted"/>
<dbReference type="AlphaFoldDB" id="A0AAD2G081"/>
<feature type="compositionally biased region" description="Basic and acidic residues" evidence="1">
    <location>
        <begin position="411"/>
        <end position="426"/>
    </location>
</feature>
<reference evidence="2" key="1">
    <citation type="submission" date="2023-08" db="EMBL/GenBank/DDBJ databases">
        <authorList>
            <person name="Audoor S."/>
            <person name="Bilcke G."/>
        </authorList>
    </citation>
    <scope>NUCLEOTIDE SEQUENCE</scope>
</reference>
<feature type="compositionally biased region" description="Basic residues" evidence="1">
    <location>
        <begin position="1"/>
        <end position="14"/>
    </location>
</feature>
<evidence type="ECO:0000256" key="1">
    <source>
        <dbReference type="SAM" id="MobiDB-lite"/>
    </source>
</evidence>
<comment type="caution">
    <text evidence="2">The sequence shown here is derived from an EMBL/GenBank/DDBJ whole genome shotgun (WGS) entry which is preliminary data.</text>
</comment>
<keyword evidence="3" id="KW-1185">Reference proteome</keyword>
<sequence length="500" mass="57232">MARTRRQARRRWRPQRYASSDDEAQDSFRAEEEVQENDSDLGERGDADEDQDPQDDPDDGDDPDENEDPDDSGDDDSNEEDTDDEKEETDGEAPGSLTPGLASMGRILRYEKKSDKSIFNKATSKLDDEGFDCTSDQFLQIMKALEHRGNNFGWNDTGGLFWVLTPGRQPVNLLHSYGSVSLPRIQRYERTYWDSGNRKSQDDRMLYECIMNSLTRDAKSKLNIHWEDFQLGPNKLPSGLCLLKTFIREAYLDSNATTGMIREQLSTLDAFIPTVDHDINRFNNHVKMLLMALHARGEKTLDLLTYLFRAYNACKDENFVKYIGDLQTDHDMGTKAIDSRTLMSLAEKKYRIMVTTKTWEAPSAAQEEILAMQTRLNKLSDKLAAKTKDGKQRKRKELGADNGSPKKKVKFEKGKGKKQMKEKPDWMSKPPPKTELNKPRSWNNKQWHYCCKETGGNCGGVWRVHLPKNCKSKPKHDDEKEPTIVAKEAIDDLVGGYYSE</sequence>
<gene>
    <name evidence="2" type="ORF">CYCCA115_LOCUS17462</name>
</gene>
<protein>
    <submittedName>
        <fullName evidence="2">Uncharacterized protein</fullName>
    </submittedName>
</protein>
<feature type="region of interest" description="Disordered" evidence="1">
    <location>
        <begin position="1"/>
        <end position="103"/>
    </location>
</feature>
<feature type="compositionally biased region" description="Acidic residues" evidence="1">
    <location>
        <begin position="33"/>
        <end position="91"/>
    </location>
</feature>
<accession>A0AAD2G081</accession>